<name>A0A8J8TB14_HALGN</name>
<feature type="compositionally biased region" description="Basic and acidic residues" evidence="1">
    <location>
        <begin position="90"/>
        <end position="114"/>
    </location>
</feature>
<comment type="caution">
    <text evidence="3">The sequence shown here is derived from an EMBL/GenBank/DDBJ whole genome shotgun (WGS) entry which is preliminary data.</text>
</comment>
<organism evidence="3 4">
    <name type="scientific">Halteria grandinella</name>
    <dbReference type="NCBI Taxonomy" id="5974"/>
    <lineage>
        <taxon>Eukaryota</taxon>
        <taxon>Sar</taxon>
        <taxon>Alveolata</taxon>
        <taxon>Ciliophora</taxon>
        <taxon>Intramacronucleata</taxon>
        <taxon>Spirotrichea</taxon>
        <taxon>Stichotrichia</taxon>
        <taxon>Sporadotrichida</taxon>
        <taxon>Halteriidae</taxon>
        <taxon>Halteria</taxon>
    </lineage>
</organism>
<keyword evidence="2" id="KW-0472">Membrane</keyword>
<accession>A0A8J8TB14</accession>
<gene>
    <name evidence="3" type="ORF">FGO68_gene910</name>
</gene>
<evidence type="ECO:0000256" key="2">
    <source>
        <dbReference type="SAM" id="Phobius"/>
    </source>
</evidence>
<feature type="region of interest" description="Disordered" evidence="1">
    <location>
        <begin position="1"/>
        <end position="40"/>
    </location>
</feature>
<keyword evidence="2" id="KW-1133">Transmembrane helix</keyword>
<dbReference type="AlphaFoldDB" id="A0A8J8TB14"/>
<evidence type="ECO:0000313" key="3">
    <source>
        <dbReference type="EMBL" id="TNV87888.1"/>
    </source>
</evidence>
<sequence length="174" mass="19756">MTEKEFKESKFNPENQSPVKGSQIQSSPVKEGVATSAQGIKEEQKVIDSYFDDKKDEAQSDPARSLKYSEYIDVQLDQIQLQLKEDAKDSFEGKPLAKSEDVSPVDAKPERENEPFPELKSLRAKLQAIKLPKLKHLSEKDVDRDMFFAFKRPAVLQFVSLFLVGAACLNEYIK</sequence>
<keyword evidence="2" id="KW-0812">Transmembrane</keyword>
<keyword evidence="4" id="KW-1185">Reference proteome</keyword>
<dbReference type="Proteomes" id="UP000785679">
    <property type="component" value="Unassembled WGS sequence"/>
</dbReference>
<reference evidence="3" key="1">
    <citation type="submission" date="2019-06" db="EMBL/GenBank/DDBJ databases">
        <authorList>
            <person name="Zheng W."/>
        </authorList>
    </citation>
    <scope>NUCLEOTIDE SEQUENCE</scope>
    <source>
        <strain evidence="3">QDHG01</strain>
    </source>
</reference>
<evidence type="ECO:0000256" key="1">
    <source>
        <dbReference type="SAM" id="MobiDB-lite"/>
    </source>
</evidence>
<protein>
    <submittedName>
        <fullName evidence="3">Uncharacterized protein</fullName>
    </submittedName>
</protein>
<dbReference type="EMBL" id="RRYP01000163">
    <property type="protein sequence ID" value="TNV87888.1"/>
    <property type="molecule type" value="Genomic_DNA"/>
</dbReference>
<proteinExistence type="predicted"/>
<feature type="compositionally biased region" description="Basic and acidic residues" evidence="1">
    <location>
        <begin position="1"/>
        <end position="11"/>
    </location>
</feature>
<evidence type="ECO:0000313" key="4">
    <source>
        <dbReference type="Proteomes" id="UP000785679"/>
    </source>
</evidence>
<feature type="region of interest" description="Disordered" evidence="1">
    <location>
        <begin position="90"/>
        <end position="117"/>
    </location>
</feature>
<feature type="transmembrane region" description="Helical" evidence="2">
    <location>
        <begin position="154"/>
        <end position="173"/>
    </location>
</feature>
<feature type="compositionally biased region" description="Polar residues" evidence="1">
    <location>
        <begin position="12"/>
        <end position="28"/>
    </location>
</feature>